<dbReference type="AlphaFoldDB" id="A0A0G0W891"/>
<evidence type="ECO:0000313" key="1">
    <source>
        <dbReference type="EMBL" id="KKR71442.1"/>
    </source>
</evidence>
<dbReference type="InterPro" id="IPR036894">
    <property type="entry name" value="YbaB-like_sf"/>
</dbReference>
<name>A0A0G0W891_9BACT</name>
<gene>
    <name evidence="1" type="ORF">UU14_C0028G0004</name>
</gene>
<dbReference type="EMBL" id="LBZM01000028">
    <property type="protein sequence ID" value="KKR71442.1"/>
    <property type="molecule type" value="Genomic_DNA"/>
</dbReference>
<evidence type="ECO:0008006" key="3">
    <source>
        <dbReference type="Google" id="ProtNLM"/>
    </source>
</evidence>
<organism evidence="1 2">
    <name type="scientific">Candidatus Roizmanbacteria bacterium GW2011_GWB1_40_7</name>
    <dbReference type="NCBI Taxonomy" id="1618482"/>
    <lineage>
        <taxon>Bacteria</taxon>
        <taxon>Candidatus Roizmaniibacteriota</taxon>
    </lineage>
</organism>
<dbReference type="InterPro" id="IPR004401">
    <property type="entry name" value="YbaB/EbfC"/>
</dbReference>
<dbReference type="Pfam" id="PF02575">
    <property type="entry name" value="YbaB_DNA_bd"/>
    <property type="match status" value="1"/>
</dbReference>
<dbReference type="SUPFAM" id="SSF82607">
    <property type="entry name" value="YbaB-like"/>
    <property type="match status" value="1"/>
</dbReference>
<protein>
    <recommendedName>
        <fullName evidence="3">Nucleoid-associated protein</fullName>
    </recommendedName>
</protein>
<proteinExistence type="predicted"/>
<sequence>MFNPLKGLGDINELRKQAQQMQAALAQEEIVVEKDGVRIVMTGDQKIKELTIDGQPDIRVADAIEEALKKSQQIAARALMSMRGNE</sequence>
<accession>A0A0G0W891</accession>
<comment type="caution">
    <text evidence="1">The sequence shown here is derived from an EMBL/GenBank/DDBJ whole genome shotgun (WGS) entry which is preliminary data.</text>
</comment>
<dbReference type="Gene3D" id="3.30.1310.10">
    <property type="entry name" value="Nucleoid-associated protein YbaB-like domain"/>
    <property type="match status" value="1"/>
</dbReference>
<dbReference type="Proteomes" id="UP000034664">
    <property type="component" value="Unassembled WGS sequence"/>
</dbReference>
<reference evidence="1 2" key="1">
    <citation type="journal article" date="2015" name="Nature">
        <title>rRNA introns, odd ribosomes, and small enigmatic genomes across a large radiation of phyla.</title>
        <authorList>
            <person name="Brown C.T."/>
            <person name="Hug L.A."/>
            <person name="Thomas B.C."/>
            <person name="Sharon I."/>
            <person name="Castelle C.J."/>
            <person name="Singh A."/>
            <person name="Wilkins M.J."/>
            <person name="Williams K.H."/>
            <person name="Banfield J.F."/>
        </authorList>
    </citation>
    <scope>NUCLEOTIDE SEQUENCE [LARGE SCALE GENOMIC DNA]</scope>
</reference>
<evidence type="ECO:0000313" key="2">
    <source>
        <dbReference type="Proteomes" id="UP000034664"/>
    </source>
</evidence>